<name>C8PLC9_9BACT</name>
<gene>
    <name evidence="1" type="ORF">CAMGR0001_1938</name>
</gene>
<dbReference type="RefSeq" id="WP_005873216.1">
    <property type="nucleotide sequence ID" value="NZ_ACYG01000032.1"/>
</dbReference>
<reference evidence="1 2" key="1">
    <citation type="submission" date="2009-07" db="EMBL/GenBank/DDBJ databases">
        <authorList>
            <person name="Madupu R."/>
            <person name="Sebastian Y."/>
            <person name="Durkin A.S."/>
            <person name="Torralba M."/>
            <person name="Methe B."/>
            <person name="Sutton G.G."/>
            <person name="Strausberg R.L."/>
            <person name="Nelson K.E."/>
        </authorList>
    </citation>
    <scope>NUCLEOTIDE SEQUENCE [LARGE SCALE GENOMIC DNA]</scope>
    <source>
        <strain evidence="1 2">RM3268</strain>
    </source>
</reference>
<comment type="caution">
    <text evidence="1">The sequence shown here is derived from an EMBL/GenBank/DDBJ whole genome shotgun (WGS) entry which is preliminary data.</text>
</comment>
<dbReference type="Pfam" id="PF06258">
    <property type="entry name" value="Mito_fiss_Elm1"/>
    <property type="match status" value="1"/>
</dbReference>
<dbReference type="STRING" id="824.CGRAC_1419"/>
<protein>
    <recommendedName>
        <fullName evidence="3">Mitochondrial fission ELM1</fullName>
    </recommendedName>
</protein>
<evidence type="ECO:0000313" key="1">
    <source>
        <dbReference type="EMBL" id="EEV16241.1"/>
    </source>
</evidence>
<evidence type="ECO:0008006" key="3">
    <source>
        <dbReference type="Google" id="ProtNLM"/>
    </source>
</evidence>
<dbReference type="Proteomes" id="UP000005709">
    <property type="component" value="Unassembled WGS sequence"/>
</dbReference>
<proteinExistence type="predicted"/>
<dbReference type="EMBL" id="ACYG01000032">
    <property type="protein sequence ID" value="EEV16241.1"/>
    <property type="molecule type" value="Genomic_DNA"/>
</dbReference>
<evidence type="ECO:0000313" key="2">
    <source>
        <dbReference type="Proteomes" id="UP000005709"/>
    </source>
</evidence>
<dbReference type="InterPro" id="IPR009367">
    <property type="entry name" value="Elm1-like"/>
</dbReference>
<dbReference type="eggNOG" id="COG3660">
    <property type="taxonomic scope" value="Bacteria"/>
</dbReference>
<keyword evidence="2" id="KW-1185">Reference proteome</keyword>
<sequence length="479" mass="52437">MEDGLMARQISRGESKQGVIRNLSAPQGSRFFVKEQSVVNLGGAAREGKILNRESSMTIAAARDGKNSDLKNFISVCGSPSYILRRENFRGKNLRSSAPSWAWHAGSGSLNLNSESSCVNPPAAKNPYRKALILSDGRKGHENQSIAFCELRGLEFCICKIAYANKLLKLFSYALDFLGLYFKIFKCDLGESGAAADCKNGSNLNNSALNSPVAPDSANLDAAPNGTNSDAVSYSANLDAASDRNLNFADFDLFVGAGSTTYYALKFYARRYAKPSIALMYPKGYRKDFSVIIAGAHDRPKPRANLKISPVSLSFSRPQGLYQPQRKAVGFIIGGPNSCFEMGDEILKQIEGVRAQFADCEFALTTSPRTPRATENALEKLSWDYSVIYSREPVNPIGDFLAQCEWVFISEDSVSMISEAASNGSASVAILSLKRKDAHNKFDDFISALVSTGHARRYDEALKKTAKYDLKAFVREIKI</sequence>
<dbReference type="AlphaFoldDB" id="C8PLC9"/>
<dbReference type="OrthoDB" id="1865at2"/>
<accession>C8PLC9</accession>
<organism evidence="1 2">
    <name type="scientific">Campylobacter gracilis RM3268</name>
    <dbReference type="NCBI Taxonomy" id="553220"/>
    <lineage>
        <taxon>Bacteria</taxon>
        <taxon>Pseudomonadati</taxon>
        <taxon>Campylobacterota</taxon>
        <taxon>Epsilonproteobacteria</taxon>
        <taxon>Campylobacterales</taxon>
        <taxon>Campylobacteraceae</taxon>
        <taxon>Campylobacter</taxon>
    </lineage>
</organism>